<dbReference type="Pfam" id="PF13499">
    <property type="entry name" value="EF-hand_7"/>
    <property type="match status" value="1"/>
</dbReference>
<dbReference type="GO" id="GO:0005509">
    <property type="term" value="F:calcium ion binding"/>
    <property type="evidence" value="ECO:0007669"/>
    <property type="project" value="InterPro"/>
</dbReference>
<dbReference type="PROSITE" id="PS50222">
    <property type="entry name" value="EF_HAND_2"/>
    <property type="match status" value="3"/>
</dbReference>
<organism evidence="5 6">
    <name type="scientific">Larinioides sclopetarius</name>
    <dbReference type="NCBI Taxonomy" id="280406"/>
    <lineage>
        <taxon>Eukaryota</taxon>
        <taxon>Metazoa</taxon>
        <taxon>Ecdysozoa</taxon>
        <taxon>Arthropoda</taxon>
        <taxon>Chelicerata</taxon>
        <taxon>Arachnida</taxon>
        <taxon>Araneae</taxon>
        <taxon>Araneomorphae</taxon>
        <taxon>Entelegynae</taxon>
        <taxon>Araneoidea</taxon>
        <taxon>Araneidae</taxon>
        <taxon>Larinioides</taxon>
    </lineage>
</organism>
<dbReference type="InterPro" id="IPR011992">
    <property type="entry name" value="EF-hand-dom_pair"/>
</dbReference>
<dbReference type="Pfam" id="PF13405">
    <property type="entry name" value="EF-hand_6"/>
    <property type="match status" value="1"/>
</dbReference>
<dbReference type="PANTHER" id="PTHR23049">
    <property type="entry name" value="MYOSIN REGULATORY LIGHT CHAIN 2"/>
    <property type="match status" value="1"/>
</dbReference>
<keyword evidence="6" id="KW-1185">Reference proteome</keyword>
<dbReference type="CDD" id="cd00051">
    <property type="entry name" value="EFh"/>
    <property type="match status" value="1"/>
</dbReference>
<dbReference type="PROSITE" id="PS00018">
    <property type="entry name" value="EF_HAND_1"/>
    <property type="match status" value="1"/>
</dbReference>
<name>A0AAV2ARF8_9ARAC</name>
<evidence type="ECO:0000256" key="2">
    <source>
        <dbReference type="ARBA" id="ARBA00022737"/>
    </source>
</evidence>
<dbReference type="InterPro" id="IPR050403">
    <property type="entry name" value="Myosin_RLC"/>
</dbReference>
<dbReference type="SMART" id="SM00054">
    <property type="entry name" value="EFh"/>
    <property type="match status" value="3"/>
</dbReference>
<proteinExistence type="predicted"/>
<dbReference type="EMBL" id="CAXIEN010000205">
    <property type="protein sequence ID" value="CAL1286522.1"/>
    <property type="molecule type" value="Genomic_DNA"/>
</dbReference>
<evidence type="ECO:0000313" key="5">
    <source>
        <dbReference type="EMBL" id="CAL1286522.1"/>
    </source>
</evidence>
<keyword evidence="2" id="KW-0677">Repeat</keyword>
<feature type="domain" description="EF-hand" evidence="4">
    <location>
        <begin position="97"/>
        <end position="132"/>
    </location>
</feature>
<dbReference type="FunFam" id="1.10.238.10:FF:000007">
    <property type="entry name" value="Putative myosin regulatory light chain sqh"/>
    <property type="match status" value="1"/>
</dbReference>
<evidence type="ECO:0000256" key="1">
    <source>
        <dbReference type="ARBA" id="ARBA00022723"/>
    </source>
</evidence>
<dbReference type="Gene3D" id="1.10.238.10">
    <property type="entry name" value="EF-hand"/>
    <property type="match status" value="2"/>
</dbReference>
<evidence type="ECO:0000259" key="4">
    <source>
        <dbReference type="PROSITE" id="PS50222"/>
    </source>
</evidence>
<feature type="domain" description="EF-hand" evidence="4">
    <location>
        <begin position="28"/>
        <end position="63"/>
    </location>
</feature>
<dbReference type="AlphaFoldDB" id="A0AAV2ARF8"/>
<dbReference type="InterPro" id="IPR002048">
    <property type="entry name" value="EF_hand_dom"/>
</dbReference>
<reference evidence="5 6" key="1">
    <citation type="submission" date="2024-04" db="EMBL/GenBank/DDBJ databases">
        <authorList>
            <person name="Rising A."/>
            <person name="Reimegard J."/>
            <person name="Sonavane S."/>
            <person name="Akerstrom W."/>
            <person name="Nylinder S."/>
            <person name="Hedman E."/>
            <person name="Kallberg Y."/>
        </authorList>
    </citation>
    <scope>NUCLEOTIDE SEQUENCE [LARGE SCALE GENOMIC DNA]</scope>
</reference>
<comment type="caution">
    <text evidence="5">The sequence shown here is derived from an EMBL/GenBank/DDBJ whole genome shotgun (WGS) entry which is preliminary data.</text>
</comment>
<dbReference type="Proteomes" id="UP001497382">
    <property type="component" value="Unassembled WGS sequence"/>
</dbReference>
<accession>A0AAV2ARF8</accession>
<feature type="domain" description="EF-hand" evidence="4">
    <location>
        <begin position="133"/>
        <end position="168"/>
    </location>
</feature>
<dbReference type="GO" id="GO:0009791">
    <property type="term" value="P:post-embryonic development"/>
    <property type="evidence" value="ECO:0007669"/>
    <property type="project" value="UniProtKB-ARBA"/>
</dbReference>
<evidence type="ECO:0000256" key="3">
    <source>
        <dbReference type="ARBA" id="ARBA00022837"/>
    </source>
</evidence>
<keyword evidence="1" id="KW-0479">Metal-binding</keyword>
<keyword evidence="3" id="KW-0106">Calcium</keyword>
<evidence type="ECO:0000313" key="6">
    <source>
        <dbReference type="Proteomes" id="UP001497382"/>
    </source>
</evidence>
<dbReference type="InterPro" id="IPR018247">
    <property type="entry name" value="EF_Hand_1_Ca_BS"/>
</dbReference>
<dbReference type="SUPFAM" id="SSF47473">
    <property type="entry name" value="EF-hand"/>
    <property type="match status" value="1"/>
</dbReference>
<protein>
    <recommendedName>
        <fullName evidence="4">EF-hand domain-containing protein</fullName>
    </recommendedName>
</protein>
<sequence>MSKKTKSDSQKKTARRATSNVFAMFEQNQIAEFKEAFQLIDSNKDGLIDKNDLRATFDSLGKIVCENDLNSMLSEAPGPINFTMFLTIFGERIAGTDQEEVIKKAFDTFDPDGAGKINEKKLRKALITWGEKLTGSEVDEAFKEAPIDRDGMIDINSYVKVICGTATEEE</sequence>
<gene>
    <name evidence="5" type="ORF">LARSCL_LOCUS14297</name>
</gene>